<comment type="caution">
    <text evidence="4">The sequence shown here is derived from an EMBL/GenBank/DDBJ whole genome shotgun (WGS) entry which is preliminary data.</text>
</comment>
<proteinExistence type="predicted"/>
<keyword evidence="5" id="KW-1185">Reference proteome</keyword>
<comment type="function">
    <text evidence="1">Lipid phosphatase which dephosphorylates phosphatidylglycerophosphate (PGP) to phosphatidylglycerol (PG).</text>
</comment>
<evidence type="ECO:0000313" key="5">
    <source>
        <dbReference type="Proteomes" id="UP001227162"/>
    </source>
</evidence>
<keyword evidence="1 2" id="KW-0472">Membrane</keyword>
<comment type="pathway">
    <text evidence="1">Phospholipid metabolism; phosphatidylglycerol biosynthesis; phosphatidylglycerol from CDP-diacylglycerol: step 2/2.</text>
</comment>
<keyword evidence="1" id="KW-1208">Phospholipid metabolism</keyword>
<feature type="transmembrane region" description="Helical" evidence="2">
    <location>
        <begin position="23"/>
        <end position="56"/>
    </location>
</feature>
<keyword evidence="1" id="KW-0460">Magnesium</keyword>
<evidence type="ECO:0000259" key="3">
    <source>
        <dbReference type="Pfam" id="PF04608"/>
    </source>
</evidence>
<dbReference type="GO" id="GO:0005886">
    <property type="term" value="C:plasma membrane"/>
    <property type="evidence" value="ECO:0007669"/>
    <property type="project" value="UniProtKB-SubCell"/>
</dbReference>
<dbReference type="CDD" id="cd06971">
    <property type="entry name" value="PgpA"/>
    <property type="match status" value="1"/>
</dbReference>
<keyword evidence="1" id="KW-0997">Cell inner membrane</keyword>
<dbReference type="GO" id="GO:0009395">
    <property type="term" value="P:phospholipid catabolic process"/>
    <property type="evidence" value="ECO:0007669"/>
    <property type="project" value="UniProtKB-KW"/>
</dbReference>
<dbReference type="AlphaFoldDB" id="A0AAJ1X3T3"/>
<keyword evidence="2" id="KW-1133">Transmembrane helix</keyword>
<evidence type="ECO:0000256" key="2">
    <source>
        <dbReference type="SAM" id="Phobius"/>
    </source>
</evidence>
<comment type="cofactor">
    <cofactor evidence="1">
        <name>Mg(2+)</name>
        <dbReference type="ChEBI" id="CHEBI:18420"/>
    </cofactor>
</comment>
<keyword evidence="1" id="KW-0442">Lipid degradation</keyword>
<dbReference type="Pfam" id="PF04608">
    <property type="entry name" value="PgpA"/>
    <property type="match status" value="1"/>
</dbReference>
<keyword evidence="1" id="KW-0378">Hydrolase</keyword>
<dbReference type="Proteomes" id="UP001227162">
    <property type="component" value="Unassembled WGS sequence"/>
</dbReference>
<keyword evidence="1" id="KW-0595">Phospholipid degradation</keyword>
<dbReference type="RefSeq" id="WP_317624441.1">
    <property type="nucleotide sequence ID" value="NZ_JANFFA010000001.1"/>
</dbReference>
<keyword evidence="1" id="KW-0443">Lipid metabolism</keyword>
<dbReference type="PIRSF" id="PIRSF006162">
    <property type="entry name" value="PgpA"/>
    <property type="match status" value="1"/>
</dbReference>
<dbReference type="GO" id="GO:0008962">
    <property type="term" value="F:phosphatidylglycerophosphatase activity"/>
    <property type="evidence" value="ECO:0007669"/>
    <property type="project" value="UniProtKB-EC"/>
</dbReference>
<keyword evidence="1" id="KW-0479">Metal-binding</keyword>
<accession>A0AAJ1X3T3</accession>
<comment type="catalytic activity">
    <reaction evidence="1">
        <text>a 1,2-diacyl-sn-glycero-3-phospho-(1'-sn-glycero-3'-phosphate) + H2O = a 1,2-diacyl-sn-glycero-3-phospho-(1'-sn-glycerol) + phosphate</text>
        <dbReference type="Rhea" id="RHEA:33751"/>
        <dbReference type="ChEBI" id="CHEBI:15377"/>
        <dbReference type="ChEBI" id="CHEBI:43474"/>
        <dbReference type="ChEBI" id="CHEBI:60110"/>
        <dbReference type="ChEBI" id="CHEBI:64716"/>
        <dbReference type="EC" id="3.1.3.27"/>
    </reaction>
</comment>
<keyword evidence="1 2" id="KW-0812">Transmembrane</keyword>
<comment type="subcellular location">
    <subcellularLocation>
        <location evidence="1">Cell inner membrane</location>
        <topology evidence="1">Multi-pass membrane protein</topology>
    </subcellularLocation>
</comment>
<dbReference type="PANTHER" id="PTHR36305">
    <property type="entry name" value="PHOSPHATIDYLGLYCEROPHOSPHATASE A"/>
    <property type="match status" value="1"/>
</dbReference>
<evidence type="ECO:0000256" key="1">
    <source>
        <dbReference type="PIRNR" id="PIRNR006162"/>
    </source>
</evidence>
<dbReference type="InterPro" id="IPR036681">
    <property type="entry name" value="PgpA-like_sf"/>
</dbReference>
<feature type="domain" description="YutG/PgpA" evidence="3">
    <location>
        <begin position="4"/>
        <end position="156"/>
    </location>
</feature>
<feature type="transmembrane region" description="Helical" evidence="2">
    <location>
        <begin position="142"/>
        <end position="163"/>
    </location>
</feature>
<evidence type="ECO:0000313" key="4">
    <source>
        <dbReference type="EMBL" id="MDQ2092826.1"/>
    </source>
</evidence>
<name>A0AAJ1X3T3_9RHOB</name>
<keyword evidence="1" id="KW-1003">Cell membrane</keyword>
<protein>
    <recommendedName>
        <fullName evidence="1">Phosphatidylglycerophosphatase A</fullName>
        <ecNumber evidence="1">3.1.3.27</ecNumber>
    </recommendedName>
    <alternativeName>
        <fullName evidence="1">Phosphatidylglycerolphosphate phosphatase A</fullName>
    </alternativeName>
</protein>
<dbReference type="EMBL" id="JANFFA010000001">
    <property type="protein sequence ID" value="MDQ2092826.1"/>
    <property type="molecule type" value="Genomic_DNA"/>
</dbReference>
<dbReference type="InterPro" id="IPR007686">
    <property type="entry name" value="YutG/PgpA"/>
</dbReference>
<organism evidence="4 5">
    <name type="scientific">Rhodalgimonas zhirmunskyi</name>
    <dbReference type="NCBI Taxonomy" id="2964767"/>
    <lineage>
        <taxon>Bacteria</taxon>
        <taxon>Pseudomonadati</taxon>
        <taxon>Pseudomonadota</taxon>
        <taxon>Alphaproteobacteria</taxon>
        <taxon>Rhodobacterales</taxon>
        <taxon>Roseobacteraceae</taxon>
        <taxon>Rhodalgimonas</taxon>
    </lineage>
</organism>
<reference evidence="4" key="2">
    <citation type="submission" date="2023-04" db="EMBL/GenBank/DDBJ databases">
        <title>'Rhodoalgimonas zhirmunskyi' gen. nov., isolated from a red alga.</title>
        <authorList>
            <person name="Nedashkovskaya O.I."/>
            <person name="Otstavnykh N.Y."/>
            <person name="Bystritskaya E.P."/>
            <person name="Balabanova L.A."/>
            <person name="Isaeva M.P."/>
        </authorList>
    </citation>
    <scope>NUCLEOTIDE SEQUENCE</scope>
    <source>
        <strain evidence="4">10Alg 79</strain>
    </source>
</reference>
<dbReference type="GO" id="GO:0046872">
    <property type="term" value="F:metal ion binding"/>
    <property type="evidence" value="ECO:0007669"/>
    <property type="project" value="UniProtKB-KW"/>
</dbReference>
<feature type="transmembrane region" description="Helical" evidence="2">
    <location>
        <begin position="103"/>
        <end position="121"/>
    </location>
</feature>
<reference evidence="4" key="1">
    <citation type="submission" date="2022-07" db="EMBL/GenBank/DDBJ databases">
        <authorList>
            <person name="Otstavnykh N."/>
            <person name="Isaeva M."/>
            <person name="Bystritskaya E."/>
        </authorList>
    </citation>
    <scope>NUCLEOTIDE SEQUENCE</scope>
    <source>
        <strain evidence="4">10Alg 79</strain>
    </source>
</reference>
<dbReference type="SUPFAM" id="SSF101307">
    <property type="entry name" value="YutG-like"/>
    <property type="match status" value="1"/>
</dbReference>
<dbReference type="InterPro" id="IPR026037">
    <property type="entry name" value="PgpA"/>
</dbReference>
<sequence>MSTVIATFFYSGYLKPFSGTWGSAAAVIAGFLLFWAGGWITIAILTPLVFALGYWATREHTRGKENHDPSEVVVDEVVGQWIALLPTLIGAQSNGYLGWDSLALWPGWLGAFLMFRLFDIWKPGPIGWADRQKGPMGVMLDDVFAGIAAAIVTMLAAGFYHGVLQS</sequence>
<dbReference type="EC" id="3.1.3.27" evidence="1"/>
<gene>
    <name evidence="4" type="ORF">NOI20_01740</name>
</gene>
<dbReference type="PANTHER" id="PTHR36305:SF1">
    <property type="entry name" value="PHOSPHATIDYLGLYCEROPHOSPHATASE A"/>
    <property type="match status" value="1"/>
</dbReference>